<dbReference type="EMBL" id="FQ670179">
    <property type="protein sequence ID" value="CBY83268.1"/>
    <property type="molecule type" value="Genomic_DNA"/>
</dbReference>
<feature type="compositionally biased region" description="Basic and acidic residues" evidence="1">
    <location>
        <begin position="361"/>
        <end position="370"/>
    </location>
</feature>
<name>E7A941_HELFC</name>
<feature type="compositionally biased region" description="Basic and acidic residues" evidence="1">
    <location>
        <begin position="317"/>
        <end position="340"/>
    </location>
</feature>
<feature type="compositionally biased region" description="Basic residues" evidence="1">
    <location>
        <begin position="341"/>
        <end position="360"/>
    </location>
</feature>
<evidence type="ECO:0000313" key="4">
    <source>
        <dbReference type="Proteomes" id="UP000007934"/>
    </source>
</evidence>
<evidence type="ECO:0000256" key="1">
    <source>
        <dbReference type="SAM" id="MobiDB-lite"/>
    </source>
</evidence>
<organism evidence="3 4">
    <name type="scientific">Helicobacter felis (strain ATCC 49179 / CCUG 28539 / NCTC 12436 / CS1)</name>
    <dbReference type="NCBI Taxonomy" id="936155"/>
    <lineage>
        <taxon>Bacteria</taxon>
        <taxon>Pseudomonadati</taxon>
        <taxon>Campylobacterota</taxon>
        <taxon>Epsilonproteobacteria</taxon>
        <taxon>Campylobacterales</taxon>
        <taxon>Helicobacteraceae</taxon>
        <taxon>Helicobacter</taxon>
    </lineage>
</organism>
<accession>E7A941</accession>
<reference evidence="3 4" key="1">
    <citation type="journal article" date="2011" name="Genome Biol. Evol.">
        <title>Comparative whole genome sequence analysis of the carcinogenic bacterial model pathogen Helicobacter felis.</title>
        <authorList>
            <person name="Arnold I.C."/>
            <person name="Zigova Z."/>
            <person name="Holden M."/>
            <person name="Lawley T.D."/>
            <person name="Rad R."/>
            <person name="Dougan G."/>
            <person name="Falkow S."/>
            <person name="Bentley S.D."/>
            <person name="Muller A."/>
        </authorList>
    </citation>
    <scope>NUCLEOTIDE SEQUENCE [LARGE SCALE GENOMIC DNA]</scope>
    <source>
        <strain evidence="4">ATCC 49179 / CCUG 28539 / NCTC 12436 / CS1</strain>
    </source>
</reference>
<dbReference type="Pfam" id="PF15436">
    <property type="entry name" value="PGBA_N"/>
    <property type="match status" value="1"/>
</dbReference>
<keyword evidence="4" id="KW-1185">Reference proteome</keyword>
<evidence type="ECO:0000313" key="3">
    <source>
        <dbReference type="EMBL" id="CBY83268.1"/>
    </source>
</evidence>
<dbReference type="InterPro" id="IPR029276">
    <property type="entry name" value="PgbA_N"/>
</dbReference>
<sequence length="370" mass="42099">MLCYGVSKDMFKILWLVLCVGLLGAQEWSAPLKINIDAVDSTNKLVRFQAYDLKVGESGYILAQLTDYNVIAAQVEVLRIENGVAIGRYGPYSVMHQRHLPTPRMVPKKGYLAIFREFNHQAFLIAPDAQLYEKIKDDYKEIEFINSDLLVALLNGFDPSARSLRRACDLYSTGLLFIVSTEKLNILDCQSFAILESKPLDTSQATRSSTPFYSRVEGIDRGTLGKLFSGSKSKHYFSFYDTLLKNEAQKALERALKKENRAEFKEDIKQAKSKTEKKALKKKLKEELKEDRSVVHTESQAERKEEQSLDASSAAKKAKETQESKAERKARIKAEKAAERARKKAAKEAKKRAKEAKRKQKEAEKHQHKE</sequence>
<gene>
    <name evidence="3" type="ordered locus">Hfelis_11840</name>
</gene>
<proteinExistence type="predicted"/>
<dbReference type="HOGENOM" id="CLU_054931_0_0_7"/>
<evidence type="ECO:0000259" key="2">
    <source>
        <dbReference type="Pfam" id="PF15436"/>
    </source>
</evidence>
<dbReference type="AlphaFoldDB" id="E7A941"/>
<dbReference type="KEGG" id="hfe:HFELIS_11840"/>
<feature type="domain" description="Plasminogen-binding protein PgbA N-terminal" evidence="2">
    <location>
        <begin position="32"/>
        <end position="244"/>
    </location>
</feature>
<feature type="region of interest" description="Disordered" evidence="1">
    <location>
        <begin position="283"/>
        <end position="370"/>
    </location>
</feature>
<feature type="compositionally biased region" description="Basic and acidic residues" evidence="1">
    <location>
        <begin position="283"/>
        <end position="307"/>
    </location>
</feature>
<dbReference type="Proteomes" id="UP000007934">
    <property type="component" value="Chromosome"/>
</dbReference>
<dbReference type="STRING" id="936155.HFELIS_11840"/>
<protein>
    <submittedName>
        <fullName evidence="3">Plasminogen-binding protein</fullName>
    </submittedName>
</protein>